<dbReference type="InterPro" id="IPR032861">
    <property type="entry name" value="TAXi_N"/>
</dbReference>
<dbReference type="InterPro" id="IPR001969">
    <property type="entry name" value="Aspartic_peptidase_AS"/>
</dbReference>
<dbReference type="PANTHER" id="PTHR47967">
    <property type="entry name" value="OS07G0603500 PROTEIN-RELATED"/>
    <property type="match status" value="1"/>
</dbReference>
<evidence type="ECO:0000256" key="5">
    <source>
        <dbReference type="ARBA" id="ARBA00023180"/>
    </source>
</evidence>
<dbReference type="Pfam" id="PF14543">
    <property type="entry name" value="TAXi_N"/>
    <property type="match status" value="1"/>
</dbReference>
<reference evidence="9" key="1">
    <citation type="journal article" date="2019" name="BMC Genomics">
        <title>A new reference genome for Sorghum bicolor reveals high levels of sequence similarity between sweet and grain genotypes: implications for the genetics of sugar metabolism.</title>
        <authorList>
            <person name="Cooper E.A."/>
            <person name="Brenton Z.W."/>
            <person name="Flinn B.S."/>
            <person name="Jenkins J."/>
            <person name="Shu S."/>
            <person name="Flowers D."/>
            <person name="Luo F."/>
            <person name="Wang Y."/>
            <person name="Xia P."/>
            <person name="Barry K."/>
            <person name="Daum C."/>
            <person name="Lipzen A."/>
            <person name="Yoshinaga Y."/>
            <person name="Schmutz J."/>
            <person name="Saski C."/>
            <person name="Vermerris W."/>
            <person name="Kresovich S."/>
        </authorList>
    </citation>
    <scope>NUCLEOTIDE SEQUENCE</scope>
</reference>
<evidence type="ECO:0000256" key="1">
    <source>
        <dbReference type="ARBA" id="ARBA00007447"/>
    </source>
</evidence>
<dbReference type="InterPro" id="IPR034161">
    <property type="entry name" value="Pepsin-like_plant"/>
</dbReference>
<feature type="active site" evidence="6">
    <location>
        <position position="353"/>
    </location>
</feature>
<dbReference type="InterPro" id="IPR051708">
    <property type="entry name" value="Plant_Aspart_Prot_A1"/>
</dbReference>
<dbReference type="Gene3D" id="2.40.70.10">
    <property type="entry name" value="Acid Proteases"/>
    <property type="match status" value="2"/>
</dbReference>
<sequence length="477" mass="49554">MGNFALFDQTKPAETKRRKTSQFSHDMACRAVAPLLTLAALLIGFLSPVTPAKTAHGFRATLARVHQHPGNYAAAARRDARRLALLSHRAPTGGAPTTTTTNPASASSRHGLLEALAENGPGAYHMTLSVGTPPLAFPAIIDTGSDLTWTQCAPCTTACFAQPTPLYDPVRSSTFSKLPCASALCQALPSAFRACNATGCVYDYRYAVGFTAGYLAADTLAIGDGDASSSWFASVAFGCSTANGGDMDGASGIVGLGRSALSLLSQIGVGRFSYCLRSDADAGASPILFGALANVTGDKVQSTALLRNPVAARRRAPYYYVNLTGIAVGSTDLPVTSSTFGFTAAGAGGVIVDSGTTFTYLAEAGYAMLRQAFLSQTAGLLTRVSGAQFDFDLCFEAGAADTPVPRLVFRFAGGAEYAVPRQSYFDAVDEGGRVACLLVLPTRGVSVIGNVMQMDLHVLYDLDGATFSFAPADCASL</sequence>
<evidence type="ECO:0000256" key="6">
    <source>
        <dbReference type="PIRSR" id="PIRSR601461-1"/>
    </source>
</evidence>
<dbReference type="PROSITE" id="PS00141">
    <property type="entry name" value="ASP_PROTEASE"/>
    <property type="match status" value="1"/>
</dbReference>
<dbReference type="FunFam" id="2.40.70.10:FF:000033">
    <property type="entry name" value="Aspartyl protease family protein"/>
    <property type="match status" value="1"/>
</dbReference>
<dbReference type="InterPro" id="IPR033121">
    <property type="entry name" value="PEPTIDASE_A1"/>
</dbReference>
<evidence type="ECO:0000256" key="4">
    <source>
        <dbReference type="ARBA" id="ARBA00022801"/>
    </source>
</evidence>
<dbReference type="InterPro" id="IPR001461">
    <property type="entry name" value="Aspartic_peptidase_A1"/>
</dbReference>
<dbReference type="CDD" id="cd05476">
    <property type="entry name" value="pepsin_A_like_plant"/>
    <property type="match status" value="1"/>
</dbReference>
<keyword evidence="3 7" id="KW-0064">Aspartyl protease</keyword>
<evidence type="ECO:0000259" key="8">
    <source>
        <dbReference type="PROSITE" id="PS51767"/>
    </source>
</evidence>
<reference evidence="9" key="2">
    <citation type="submission" date="2020-10" db="EMBL/GenBank/DDBJ databases">
        <authorList>
            <person name="Cooper E.A."/>
            <person name="Brenton Z.W."/>
            <person name="Flinn B.S."/>
            <person name="Jenkins J."/>
            <person name="Shu S."/>
            <person name="Flowers D."/>
            <person name="Luo F."/>
            <person name="Wang Y."/>
            <person name="Xia P."/>
            <person name="Barry K."/>
            <person name="Daum C."/>
            <person name="Lipzen A."/>
            <person name="Yoshinaga Y."/>
            <person name="Schmutz J."/>
            <person name="Saski C."/>
            <person name="Vermerris W."/>
            <person name="Kresovich S."/>
        </authorList>
    </citation>
    <scope>NUCLEOTIDE SEQUENCE</scope>
</reference>
<evidence type="ECO:0000313" key="9">
    <source>
        <dbReference type="EMBL" id="KAG0545203.1"/>
    </source>
</evidence>
<dbReference type="PROSITE" id="PS51767">
    <property type="entry name" value="PEPTIDASE_A1"/>
    <property type="match status" value="1"/>
</dbReference>
<accession>A0A921UVA4</accession>
<dbReference type="AlphaFoldDB" id="A0A921UVA4"/>
<dbReference type="InterPro" id="IPR032799">
    <property type="entry name" value="TAXi_C"/>
</dbReference>
<comment type="caution">
    <text evidence="9">The sequence shown here is derived from an EMBL/GenBank/DDBJ whole genome shotgun (WGS) entry which is preliminary data.</text>
</comment>
<evidence type="ECO:0000256" key="3">
    <source>
        <dbReference type="ARBA" id="ARBA00022750"/>
    </source>
</evidence>
<dbReference type="PANTHER" id="PTHR47967:SF68">
    <property type="entry name" value="OS07G0533000 PROTEIN"/>
    <property type="match status" value="1"/>
</dbReference>
<dbReference type="Proteomes" id="UP000807115">
    <property type="component" value="Chromosome 2"/>
</dbReference>
<keyword evidence="5" id="KW-0325">Glycoprotein</keyword>
<evidence type="ECO:0000256" key="7">
    <source>
        <dbReference type="RuleBase" id="RU000454"/>
    </source>
</evidence>
<protein>
    <recommendedName>
        <fullName evidence="8">Peptidase A1 domain-containing protein</fullName>
    </recommendedName>
</protein>
<dbReference type="SUPFAM" id="SSF50630">
    <property type="entry name" value="Acid proteases"/>
    <property type="match status" value="1"/>
</dbReference>
<name>A0A921UVA4_SORBI</name>
<keyword evidence="2 7" id="KW-0645">Protease</keyword>
<feature type="domain" description="Peptidase A1" evidence="8">
    <location>
        <begin position="124"/>
        <end position="470"/>
    </location>
</feature>
<proteinExistence type="inferred from homology"/>
<feature type="active site" evidence="6">
    <location>
        <position position="142"/>
    </location>
</feature>
<dbReference type="EMBL" id="CM027681">
    <property type="protein sequence ID" value="KAG0545203.1"/>
    <property type="molecule type" value="Genomic_DNA"/>
</dbReference>
<dbReference type="GO" id="GO:0006508">
    <property type="term" value="P:proteolysis"/>
    <property type="evidence" value="ECO:0007669"/>
    <property type="project" value="UniProtKB-KW"/>
</dbReference>
<dbReference type="InterPro" id="IPR021109">
    <property type="entry name" value="Peptidase_aspartic_dom_sf"/>
</dbReference>
<dbReference type="PRINTS" id="PR00792">
    <property type="entry name" value="PEPSIN"/>
</dbReference>
<comment type="similarity">
    <text evidence="1 7">Belongs to the peptidase A1 family.</text>
</comment>
<evidence type="ECO:0000313" key="10">
    <source>
        <dbReference type="Proteomes" id="UP000807115"/>
    </source>
</evidence>
<dbReference type="GO" id="GO:0004190">
    <property type="term" value="F:aspartic-type endopeptidase activity"/>
    <property type="evidence" value="ECO:0007669"/>
    <property type="project" value="UniProtKB-KW"/>
</dbReference>
<evidence type="ECO:0000256" key="2">
    <source>
        <dbReference type="ARBA" id="ARBA00022670"/>
    </source>
</evidence>
<organism evidence="9 10">
    <name type="scientific">Sorghum bicolor</name>
    <name type="common">Sorghum</name>
    <name type="synonym">Sorghum vulgare</name>
    <dbReference type="NCBI Taxonomy" id="4558"/>
    <lineage>
        <taxon>Eukaryota</taxon>
        <taxon>Viridiplantae</taxon>
        <taxon>Streptophyta</taxon>
        <taxon>Embryophyta</taxon>
        <taxon>Tracheophyta</taxon>
        <taxon>Spermatophyta</taxon>
        <taxon>Magnoliopsida</taxon>
        <taxon>Liliopsida</taxon>
        <taxon>Poales</taxon>
        <taxon>Poaceae</taxon>
        <taxon>PACMAD clade</taxon>
        <taxon>Panicoideae</taxon>
        <taxon>Andropogonodae</taxon>
        <taxon>Andropogoneae</taxon>
        <taxon>Sorghinae</taxon>
        <taxon>Sorghum</taxon>
    </lineage>
</organism>
<keyword evidence="4 7" id="KW-0378">Hydrolase</keyword>
<gene>
    <name evidence="9" type="ORF">BDA96_02G341700</name>
</gene>
<dbReference type="Pfam" id="PF14541">
    <property type="entry name" value="TAXi_C"/>
    <property type="match status" value="1"/>
</dbReference>